<organism evidence="2">
    <name type="scientific">Rhizophora mucronata</name>
    <name type="common">Asiatic mangrove</name>
    <dbReference type="NCBI Taxonomy" id="61149"/>
    <lineage>
        <taxon>Eukaryota</taxon>
        <taxon>Viridiplantae</taxon>
        <taxon>Streptophyta</taxon>
        <taxon>Embryophyta</taxon>
        <taxon>Tracheophyta</taxon>
        <taxon>Spermatophyta</taxon>
        <taxon>Magnoliopsida</taxon>
        <taxon>eudicotyledons</taxon>
        <taxon>Gunneridae</taxon>
        <taxon>Pentapetalae</taxon>
        <taxon>rosids</taxon>
        <taxon>fabids</taxon>
        <taxon>Malpighiales</taxon>
        <taxon>Rhizophoraceae</taxon>
        <taxon>Rhizophora</taxon>
    </lineage>
</organism>
<dbReference type="EMBL" id="GGEC01010510">
    <property type="protein sequence ID" value="MBW90993.1"/>
    <property type="molecule type" value="Transcribed_RNA"/>
</dbReference>
<name>A0A2P2JC24_RHIMU</name>
<proteinExistence type="predicted"/>
<sequence>MDQSGPSDSDPDKLTPPSDGTKTTSPQHCFSTLLCSLLCHFFLTFLGEAKLFVGNFIVSSSLNPIPQSL</sequence>
<accession>A0A2P2JC24</accession>
<evidence type="ECO:0000256" key="1">
    <source>
        <dbReference type="SAM" id="MobiDB-lite"/>
    </source>
</evidence>
<feature type="region of interest" description="Disordered" evidence="1">
    <location>
        <begin position="1"/>
        <end position="26"/>
    </location>
</feature>
<evidence type="ECO:0000313" key="2">
    <source>
        <dbReference type="EMBL" id="MBW90993.1"/>
    </source>
</evidence>
<reference evidence="2" key="1">
    <citation type="submission" date="2018-02" db="EMBL/GenBank/DDBJ databases">
        <title>Rhizophora mucronata_Transcriptome.</title>
        <authorList>
            <person name="Meera S.P."/>
            <person name="Sreeshan A."/>
            <person name="Augustine A."/>
        </authorList>
    </citation>
    <scope>NUCLEOTIDE SEQUENCE</scope>
    <source>
        <tissue evidence="2">Leaf</tissue>
    </source>
</reference>
<dbReference type="AlphaFoldDB" id="A0A2P2JC24"/>
<protein>
    <submittedName>
        <fullName evidence="2">Uncharacterized protein MANES_13G100300</fullName>
    </submittedName>
</protein>